<evidence type="ECO:0008006" key="3">
    <source>
        <dbReference type="Google" id="ProtNLM"/>
    </source>
</evidence>
<dbReference type="EMBL" id="FQNF01000076">
    <property type="protein sequence ID" value="SGZ41055.1"/>
    <property type="molecule type" value="Genomic_DNA"/>
</dbReference>
<name>A0A1L0D1N4_9ASCO</name>
<dbReference type="AlphaFoldDB" id="A0A1L0D1N4"/>
<dbReference type="OrthoDB" id="3971845at2759"/>
<keyword evidence="2" id="KW-1185">Reference proteome</keyword>
<sequence length="370" mass="44087">MGLNITKLKMTIATNENSELICKLQNLKKSDKYINLKKSVPRASSIVRDKLNISYNYTLEDENMDFLIANFTRICNLIEHLVRNLSKFQNVNMDFIHKNKSVTQSFEDLFTKEDYEIVFDAASLKTFQQNNDNQTHSLIGNHHDQTLTIRKAIILGKESDQELSLGKDFNINLYIENSHEPAVKEFTKVFKYFHSSVYSPLVELNDEVIKRFKLAIKHREFLIMDYNRYKDKFNHMESKELESDLNILQERNYKYLMRKLDDATLEYNLATETIRNDISYFLNHLFPLFWKIWFEKYYYTVFSLSYVLYENIANSSEINRFSNQLCKYASSYEKDENKAINLKILEEYKTHIKFFQRITKKKSTINYLIG</sequence>
<evidence type="ECO:0000313" key="1">
    <source>
        <dbReference type="EMBL" id="SGZ41055.1"/>
    </source>
</evidence>
<reference evidence="2" key="1">
    <citation type="submission" date="2016-11" db="EMBL/GenBank/DDBJ databases">
        <authorList>
            <person name="Guldener U."/>
        </authorList>
    </citation>
    <scope>NUCLEOTIDE SEQUENCE [LARGE SCALE GENOMIC DNA]</scope>
</reference>
<dbReference type="InterPro" id="IPR027267">
    <property type="entry name" value="AH/BAR_dom_sf"/>
</dbReference>
<dbReference type="VEuPathDB" id="FungiDB:HGUI_03255"/>
<accession>A0A1L0D1N4</accession>
<evidence type="ECO:0000313" key="2">
    <source>
        <dbReference type="Proteomes" id="UP000183365"/>
    </source>
</evidence>
<dbReference type="Gene3D" id="1.20.1270.60">
    <property type="entry name" value="Arfaptin homology (AH) domain/BAR domain"/>
    <property type="match status" value="1"/>
</dbReference>
<gene>
    <name evidence="1" type="ORF">HGUI_03255</name>
</gene>
<proteinExistence type="predicted"/>
<organism evidence="1 2">
    <name type="scientific">Hanseniaspora guilliermondii</name>
    <dbReference type="NCBI Taxonomy" id="56406"/>
    <lineage>
        <taxon>Eukaryota</taxon>
        <taxon>Fungi</taxon>
        <taxon>Dikarya</taxon>
        <taxon>Ascomycota</taxon>
        <taxon>Saccharomycotina</taxon>
        <taxon>Saccharomycetes</taxon>
        <taxon>Saccharomycodales</taxon>
        <taxon>Saccharomycodaceae</taxon>
        <taxon>Hanseniaspora</taxon>
    </lineage>
</organism>
<protein>
    <recommendedName>
        <fullName evidence="3">BAR domain-containing protein</fullName>
    </recommendedName>
</protein>
<dbReference type="SUPFAM" id="SSF103657">
    <property type="entry name" value="BAR/IMD domain-like"/>
    <property type="match status" value="1"/>
</dbReference>
<dbReference type="Proteomes" id="UP000183365">
    <property type="component" value="Unassembled WGS sequence"/>
</dbReference>